<evidence type="ECO:0000256" key="1">
    <source>
        <dbReference type="SAM" id="Phobius"/>
    </source>
</evidence>
<proteinExistence type="predicted"/>
<evidence type="ECO:0000313" key="2">
    <source>
        <dbReference type="EMBL" id="QTF08718.1"/>
    </source>
</evidence>
<keyword evidence="1" id="KW-1133">Transmembrane helix</keyword>
<reference evidence="2 3" key="1">
    <citation type="submission" date="2020-03" db="EMBL/GenBank/DDBJ databases">
        <authorList>
            <person name="Bakhshi Ganjeh M."/>
        </authorList>
    </citation>
    <scope>NUCLEOTIDE SEQUENCE [LARGE SCALE GENOMIC DNA]</scope>
    <source>
        <strain evidence="3">Iran 50</strain>
    </source>
</reference>
<keyword evidence="3" id="KW-1185">Reference proteome</keyword>
<name>A0ABX7UYK4_9GAMM</name>
<dbReference type="Pfam" id="PF04612">
    <property type="entry name" value="T2SSM"/>
    <property type="match status" value="1"/>
</dbReference>
<dbReference type="EMBL" id="CP050854">
    <property type="protein sequence ID" value="QTF08718.1"/>
    <property type="molecule type" value="Genomic_DNA"/>
</dbReference>
<organism evidence="2 3">
    <name type="scientific">Brenneria izadpanahii</name>
    <dbReference type="NCBI Taxonomy" id="2722756"/>
    <lineage>
        <taxon>Bacteria</taxon>
        <taxon>Pseudomonadati</taxon>
        <taxon>Pseudomonadota</taxon>
        <taxon>Gammaproteobacteria</taxon>
        <taxon>Enterobacterales</taxon>
        <taxon>Pectobacteriaceae</taxon>
        <taxon>Brenneria</taxon>
    </lineage>
</organism>
<dbReference type="InterPro" id="IPR007690">
    <property type="entry name" value="T2SS_GspM"/>
</dbReference>
<protein>
    <submittedName>
        <fullName evidence="2">Type II secretion system protein M</fullName>
    </submittedName>
</protein>
<keyword evidence="1" id="KW-0812">Transmembrane</keyword>
<keyword evidence="1" id="KW-0472">Membrane</keyword>
<dbReference type="RefSeq" id="WP_208227057.1">
    <property type="nucleotide sequence ID" value="NZ_CP050854.1"/>
</dbReference>
<gene>
    <name evidence="2" type="ORF">HC231_13015</name>
</gene>
<dbReference type="Proteomes" id="UP000671960">
    <property type="component" value="Chromosome"/>
</dbReference>
<sequence length="210" mass="22610">MSGWTNLLVSRRRNGRIAVPGGVRRLLQKMGARVRPVLVQTRGRWLALNRRERRQIVLTAAALVAAVVWLLLVKPALDTLAYWDRELPRLHSQAAALQEVLADVGVAAGAPTSSLPPVARLTASLDNAGLAGHNRIEMSGDALLLAFESPTDAARLMSWLLNAPASLGMSVQHAILSRPPEENELPASDRPVRVHATVTVAVQSSAGREP</sequence>
<evidence type="ECO:0000313" key="3">
    <source>
        <dbReference type="Proteomes" id="UP000671960"/>
    </source>
</evidence>
<accession>A0ABX7UYK4</accession>
<feature type="transmembrane region" description="Helical" evidence="1">
    <location>
        <begin position="56"/>
        <end position="77"/>
    </location>
</feature>